<dbReference type="SUPFAM" id="SSF52151">
    <property type="entry name" value="FabD/lysophospholipase-like"/>
    <property type="match status" value="1"/>
</dbReference>
<evidence type="ECO:0000256" key="1">
    <source>
        <dbReference type="ARBA" id="ARBA00022801"/>
    </source>
</evidence>
<dbReference type="PROSITE" id="PS51635">
    <property type="entry name" value="PNPLA"/>
    <property type="match status" value="1"/>
</dbReference>
<accession>A0A7X2IW78</accession>
<dbReference type="GO" id="GO:0016042">
    <property type="term" value="P:lipid catabolic process"/>
    <property type="evidence" value="ECO:0007669"/>
    <property type="project" value="UniProtKB-UniRule"/>
</dbReference>
<name>A0A7X2IW78_9BACI</name>
<keyword evidence="1 4" id="KW-0378">Hydrolase</keyword>
<dbReference type="InterPro" id="IPR002641">
    <property type="entry name" value="PNPLA_dom"/>
</dbReference>
<keyword evidence="2 4" id="KW-0442">Lipid degradation</keyword>
<proteinExistence type="predicted"/>
<comment type="caution">
    <text evidence="4">Lacks conserved residue(s) required for the propagation of feature annotation.</text>
</comment>
<dbReference type="RefSeq" id="WP_154306018.1">
    <property type="nucleotide sequence ID" value="NZ_WKKI01000002.1"/>
</dbReference>
<evidence type="ECO:0000313" key="6">
    <source>
        <dbReference type="EMBL" id="MRX70886.1"/>
    </source>
</evidence>
<dbReference type="InterPro" id="IPR050301">
    <property type="entry name" value="NTE"/>
</dbReference>
<keyword evidence="7" id="KW-1185">Reference proteome</keyword>
<dbReference type="InterPro" id="IPR016035">
    <property type="entry name" value="Acyl_Trfase/lysoPLipase"/>
</dbReference>
<dbReference type="PANTHER" id="PTHR14226:SF76">
    <property type="entry name" value="NTE FAMILY PROTEIN RSSA"/>
    <property type="match status" value="1"/>
</dbReference>
<evidence type="ECO:0000256" key="2">
    <source>
        <dbReference type="ARBA" id="ARBA00022963"/>
    </source>
</evidence>
<dbReference type="Gene3D" id="3.40.1090.10">
    <property type="entry name" value="Cytosolic phospholipase A2 catalytic domain"/>
    <property type="match status" value="1"/>
</dbReference>
<evidence type="ECO:0000256" key="3">
    <source>
        <dbReference type="ARBA" id="ARBA00023098"/>
    </source>
</evidence>
<comment type="caution">
    <text evidence="6">The sequence shown here is derived from an EMBL/GenBank/DDBJ whole genome shotgun (WGS) entry which is preliminary data.</text>
</comment>
<evidence type="ECO:0000313" key="7">
    <source>
        <dbReference type="Proteomes" id="UP000448867"/>
    </source>
</evidence>
<dbReference type="GO" id="GO:0016787">
    <property type="term" value="F:hydrolase activity"/>
    <property type="evidence" value="ECO:0007669"/>
    <property type="project" value="UniProtKB-UniRule"/>
</dbReference>
<protein>
    <submittedName>
        <fullName evidence="6">Patatin family protein</fullName>
    </submittedName>
</protein>
<feature type="short sequence motif" description="DGA/G" evidence="4">
    <location>
        <begin position="166"/>
        <end position="168"/>
    </location>
</feature>
<reference evidence="6 7" key="1">
    <citation type="submission" date="2019-11" db="EMBL/GenBank/DDBJ databases">
        <title>Bacillus lacus genome.</title>
        <authorList>
            <person name="Allen C.J."/>
            <person name="Newman J.D."/>
        </authorList>
    </citation>
    <scope>NUCLEOTIDE SEQUENCE [LARGE SCALE GENOMIC DNA]</scope>
    <source>
        <strain evidence="6 7">KCTC 33946</strain>
    </source>
</reference>
<feature type="short sequence motif" description="GXSXG" evidence="4">
    <location>
        <begin position="52"/>
        <end position="56"/>
    </location>
</feature>
<dbReference type="EMBL" id="WKKI01000002">
    <property type="protein sequence ID" value="MRX70886.1"/>
    <property type="molecule type" value="Genomic_DNA"/>
</dbReference>
<dbReference type="Pfam" id="PF01734">
    <property type="entry name" value="Patatin"/>
    <property type="match status" value="1"/>
</dbReference>
<keyword evidence="3 4" id="KW-0443">Lipid metabolism</keyword>
<organism evidence="6 7">
    <name type="scientific">Metabacillus lacus</name>
    <dbReference type="NCBI Taxonomy" id="1983721"/>
    <lineage>
        <taxon>Bacteria</taxon>
        <taxon>Bacillati</taxon>
        <taxon>Bacillota</taxon>
        <taxon>Bacilli</taxon>
        <taxon>Bacillales</taxon>
        <taxon>Bacillaceae</taxon>
        <taxon>Metabacillus</taxon>
    </lineage>
</organism>
<feature type="active site" description="Proton acceptor" evidence="4">
    <location>
        <position position="166"/>
    </location>
</feature>
<dbReference type="PANTHER" id="PTHR14226">
    <property type="entry name" value="NEUROPATHY TARGET ESTERASE/SWISS CHEESE D.MELANOGASTER"/>
    <property type="match status" value="1"/>
</dbReference>
<feature type="active site" description="Nucleophile" evidence="4">
    <location>
        <position position="54"/>
    </location>
</feature>
<dbReference type="AlphaFoldDB" id="A0A7X2IW78"/>
<gene>
    <name evidence="6" type="ORF">GJU40_01725</name>
</gene>
<evidence type="ECO:0000256" key="4">
    <source>
        <dbReference type="PROSITE-ProRule" id="PRU01161"/>
    </source>
</evidence>
<evidence type="ECO:0000259" key="5">
    <source>
        <dbReference type="PROSITE" id="PS51635"/>
    </source>
</evidence>
<dbReference type="OrthoDB" id="9770965at2"/>
<sequence>MSYTFTIKGGLSLDIEPKIGLALGSGGARGFAHLGVLKVLKDAGIPVSMIAGSSMGALVASFYGAGQDIGRLYQLAGAFKRKYYLDFTVPKMGFVAGNRVKDLIRIFTYQKKIEELDIPVAIVATDLKAGKKVVFQTGSIADAVRASISIPGIFVPETIDGRLLVDGGVVDRVPVSVVREMGADIVIAVDVAQVKRTEEISSIFDVIMQSLDIMQDELVHHREIASDIMIRPHVEHFSSRAFTNLMEIIYIGEEETKKQLPKIEELLKRWKESHNHEKKE</sequence>
<feature type="domain" description="PNPLA" evidence="5">
    <location>
        <begin position="21"/>
        <end position="179"/>
    </location>
</feature>
<dbReference type="Proteomes" id="UP000448867">
    <property type="component" value="Unassembled WGS sequence"/>
</dbReference>